<evidence type="ECO:0000313" key="1">
    <source>
        <dbReference type="EMBL" id="RLM91446.1"/>
    </source>
</evidence>
<dbReference type="Proteomes" id="UP000275267">
    <property type="component" value="Unassembled WGS sequence"/>
</dbReference>
<protein>
    <recommendedName>
        <fullName evidence="3">DUF295 domain-containing protein</fullName>
    </recommendedName>
</protein>
<dbReference type="STRING" id="4540.A0A3L6QXF5"/>
<dbReference type="OrthoDB" id="585640at2759"/>
<name>A0A3L6QXF5_PANMI</name>
<evidence type="ECO:0008006" key="3">
    <source>
        <dbReference type="Google" id="ProtNLM"/>
    </source>
</evidence>
<dbReference type="EMBL" id="PQIB02000010">
    <property type="protein sequence ID" value="RLM91446.1"/>
    <property type="molecule type" value="Genomic_DNA"/>
</dbReference>
<sequence length="153" mass="17360">MQLREDYAEDLVFVQGHGMMNRYLVGSRGRLLMVVRYIYDDGTLTLRVFGNGRRPASSRDLGESRPGAGWPDVVPGAGLSRSFEVADYDGFQDSMIYYLDDEHMVSGPLHGDRRLYSFTDTGRYDMEEVATAPWPEGLYPTTSDNAPPTWWLH</sequence>
<organism evidence="1 2">
    <name type="scientific">Panicum miliaceum</name>
    <name type="common">Proso millet</name>
    <name type="synonym">Broomcorn millet</name>
    <dbReference type="NCBI Taxonomy" id="4540"/>
    <lineage>
        <taxon>Eukaryota</taxon>
        <taxon>Viridiplantae</taxon>
        <taxon>Streptophyta</taxon>
        <taxon>Embryophyta</taxon>
        <taxon>Tracheophyta</taxon>
        <taxon>Spermatophyta</taxon>
        <taxon>Magnoliopsida</taxon>
        <taxon>Liliopsida</taxon>
        <taxon>Poales</taxon>
        <taxon>Poaceae</taxon>
        <taxon>PACMAD clade</taxon>
        <taxon>Panicoideae</taxon>
        <taxon>Panicodae</taxon>
        <taxon>Paniceae</taxon>
        <taxon>Panicinae</taxon>
        <taxon>Panicum</taxon>
        <taxon>Panicum sect. Panicum</taxon>
    </lineage>
</organism>
<dbReference type="AlphaFoldDB" id="A0A3L6QXF5"/>
<proteinExistence type="predicted"/>
<keyword evidence="2" id="KW-1185">Reference proteome</keyword>
<accession>A0A3L6QXF5</accession>
<reference evidence="2" key="1">
    <citation type="journal article" date="2019" name="Nat. Commun.">
        <title>The genome of broomcorn millet.</title>
        <authorList>
            <person name="Zou C."/>
            <person name="Miki D."/>
            <person name="Li D."/>
            <person name="Tang Q."/>
            <person name="Xiao L."/>
            <person name="Rajput S."/>
            <person name="Deng P."/>
            <person name="Jia W."/>
            <person name="Huang R."/>
            <person name="Zhang M."/>
            <person name="Sun Y."/>
            <person name="Hu J."/>
            <person name="Fu X."/>
            <person name="Schnable P.S."/>
            <person name="Li F."/>
            <person name="Zhang H."/>
            <person name="Feng B."/>
            <person name="Zhu X."/>
            <person name="Liu R."/>
            <person name="Schnable J.C."/>
            <person name="Zhu J.-K."/>
            <person name="Zhang H."/>
        </authorList>
    </citation>
    <scope>NUCLEOTIDE SEQUENCE [LARGE SCALE GENOMIC DNA]</scope>
</reference>
<comment type="caution">
    <text evidence="1">The sequence shown here is derived from an EMBL/GenBank/DDBJ whole genome shotgun (WGS) entry which is preliminary data.</text>
</comment>
<evidence type="ECO:0000313" key="2">
    <source>
        <dbReference type="Proteomes" id="UP000275267"/>
    </source>
</evidence>
<gene>
    <name evidence="1" type="ORF">C2845_PM08G17120</name>
</gene>